<protein>
    <recommendedName>
        <fullName evidence="9">RZ-type domain-containing protein</fullName>
    </recommendedName>
</protein>
<accession>D8Q928</accession>
<dbReference type="GO" id="GO:0004386">
    <property type="term" value="F:helicase activity"/>
    <property type="evidence" value="ECO:0007669"/>
    <property type="project" value="InterPro"/>
</dbReference>
<dbReference type="InterPro" id="IPR041677">
    <property type="entry name" value="DNA2/NAM7_AAA_11"/>
</dbReference>
<evidence type="ECO:0000256" key="1">
    <source>
        <dbReference type="ARBA" id="ARBA00004496"/>
    </source>
</evidence>
<feature type="domain" description="RZ-type" evidence="9">
    <location>
        <begin position="1944"/>
        <end position="2017"/>
    </location>
</feature>
<evidence type="ECO:0000259" key="9">
    <source>
        <dbReference type="PROSITE" id="PS51981"/>
    </source>
</evidence>
<dbReference type="GO" id="GO:0002376">
    <property type="term" value="P:immune system process"/>
    <property type="evidence" value="ECO:0007669"/>
    <property type="project" value="UniProtKB-KW"/>
</dbReference>
<dbReference type="InterPro" id="IPR047187">
    <property type="entry name" value="SF1_C_Upf1"/>
</dbReference>
<name>D8Q928_SCHCM</name>
<dbReference type="eggNOG" id="KOG1807">
    <property type="taxonomic scope" value="Eukaryota"/>
</dbReference>
<dbReference type="Gene3D" id="3.40.50.300">
    <property type="entry name" value="P-loop containing nucleotide triphosphate hydrolases"/>
    <property type="match status" value="3"/>
</dbReference>
<dbReference type="SUPFAM" id="SSF52540">
    <property type="entry name" value="P-loop containing nucleoside triphosphate hydrolases"/>
    <property type="match status" value="1"/>
</dbReference>
<dbReference type="InterPro" id="IPR027417">
    <property type="entry name" value="P-loop_NTPase"/>
</dbReference>
<keyword evidence="11" id="KW-1185">Reference proteome</keyword>
<keyword evidence="3" id="KW-0479">Metal-binding</keyword>
<feature type="compositionally biased region" description="Acidic residues" evidence="8">
    <location>
        <begin position="890"/>
        <end position="920"/>
    </location>
</feature>
<evidence type="ECO:0000256" key="4">
    <source>
        <dbReference type="ARBA" id="ARBA00022771"/>
    </source>
</evidence>
<evidence type="ECO:0000256" key="3">
    <source>
        <dbReference type="ARBA" id="ARBA00022723"/>
    </source>
</evidence>
<evidence type="ECO:0000313" key="10">
    <source>
        <dbReference type="EMBL" id="EFI95577.1"/>
    </source>
</evidence>
<evidence type="ECO:0000256" key="8">
    <source>
        <dbReference type="SAM" id="MobiDB-lite"/>
    </source>
</evidence>
<dbReference type="Pfam" id="PF13087">
    <property type="entry name" value="AAA_12"/>
    <property type="match status" value="1"/>
</dbReference>
<dbReference type="GO" id="GO:0031380">
    <property type="term" value="C:nuclear RNA-directed RNA polymerase complex"/>
    <property type="evidence" value="ECO:0007669"/>
    <property type="project" value="TreeGrafter"/>
</dbReference>
<dbReference type="CDD" id="cd18808">
    <property type="entry name" value="SF1_C_Upf1"/>
    <property type="match status" value="1"/>
</dbReference>
<keyword evidence="5" id="KW-0862">Zinc</keyword>
<keyword evidence="2" id="KW-0963">Cytoplasm</keyword>
<feature type="region of interest" description="Disordered" evidence="8">
    <location>
        <begin position="935"/>
        <end position="1003"/>
    </location>
</feature>
<evidence type="ECO:0000256" key="6">
    <source>
        <dbReference type="ARBA" id="ARBA00022859"/>
    </source>
</evidence>
<organism evidence="11">
    <name type="scientific">Schizophyllum commune (strain H4-8 / FGSC 9210)</name>
    <name type="common">Split gill fungus</name>
    <dbReference type="NCBI Taxonomy" id="578458"/>
    <lineage>
        <taxon>Eukaryota</taxon>
        <taxon>Fungi</taxon>
        <taxon>Dikarya</taxon>
        <taxon>Basidiomycota</taxon>
        <taxon>Agaricomycotina</taxon>
        <taxon>Agaricomycetes</taxon>
        <taxon>Agaricomycetidae</taxon>
        <taxon>Agaricales</taxon>
        <taxon>Schizophyllaceae</taxon>
        <taxon>Schizophyllum</taxon>
    </lineage>
</organism>
<gene>
    <name evidence="10" type="ORF">SCHCODRAFT_235901</name>
</gene>
<dbReference type="GO" id="GO:0005737">
    <property type="term" value="C:cytoplasm"/>
    <property type="evidence" value="ECO:0007669"/>
    <property type="project" value="UniProtKB-SubCell"/>
</dbReference>
<comment type="subcellular location">
    <subcellularLocation>
        <location evidence="1">Cytoplasm</location>
    </subcellularLocation>
</comment>
<feature type="region of interest" description="Disordered" evidence="8">
    <location>
        <begin position="865"/>
        <end position="920"/>
    </location>
</feature>
<evidence type="ECO:0000256" key="5">
    <source>
        <dbReference type="ARBA" id="ARBA00022833"/>
    </source>
</evidence>
<dbReference type="InterPro" id="IPR045055">
    <property type="entry name" value="DNA2/NAM7-like"/>
</dbReference>
<dbReference type="Pfam" id="PF13086">
    <property type="entry name" value="AAA_11"/>
    <property type="match status" value="2"/>
</dbReference>
<dbReference type="PANTHER" id="PTHR10887">
    <property type="entry name" value="DNA2/NAM7 HELICASE FAMILY"/>
    <property type="match status" value="1"/>
</dbReference>
<feature type="coiled-coil region" evidence="7">
    <location>
        <begin position="755"/>
        <end position="782"/>
    </location>
</feature>
<dbReference type="PANTHER" id="PTHR10887:SF445">
    <property type="entry name" value="NFX1-TYPE ZINC FINGER-CONTAINING PROTEIN 1"/>
    <property type="match status" value="1"/>
</dbReference>
<keyword evidence="4" id="KW-0863">Zinc-finger</keyword>
<dbReference type="InterPro" id="IPR041679">
    <property type="entry name" value="DNA2/NAM7-like_C"/>
</dbReference>
<keyword evidence="6" id="KW-0391">Immunity</keyword>
<dbReference type="InterPro" id="IPR046439">
    <property type="entry name" value="ZF_RZ_dom"/>
</dbReference>
<dbReference type="OMA" id="QCGHFLT"/>
<proteinExistence type="predicted"/>
<dbReference type="GO" id="GO:0008270">
    <property type="term" value="F:zinc ion binding"/>
    <property type="evidence" value="ECO:0007669"/>
    <property type="project" value="UniProtKB-KW"/>
</dbReference>
<dbReference type="HOGENOM" id="CLU_001490_4_0_1"/>
<reference evidence="10 11" key="1">
    <citation type="journal article" date="2010" name="Nat. Biotechnol.">
        <title>Genome sequence of the model mushroom Schizophyllum commune.</title>
        <authorList>
            <person name="Ohm R.A."/>
            <person name="de Jong J.F."/>
            <person name="Lugones L.G."/>
            <person name="Aerts A."/>
            <person name="Kothe E."/>
            <person name="Stajich J.E."/>
            <person name="de Vries R.P."/>
            <person name="Record E."/>
            <person name="Levasseur A."/>
            <person name="Baker S.E."/>
            <person name="Bartholomew K.A."/>
            <person name="Coutinho P.M."/>
            <person name="Erdmann S."/>
            <person name="Fowler T.J."/>
            <person name="Gathman A.C."/>
            <person name="Lombard V."/>
            <person name="Henrissat B."/>
            <person name="Knabe N."/>
            <person name="Kuees U."/>
            <person name="Lilly W.W."/>
            <person name="Lindquist E."/>
            <person name="Lucas S."/>
            <person name="Magnuson J.K."/>
            <person name="Piumi F."/>
            <person name="Raudaskoski M."/>
            <person name="Salamov A."/>
            <person name="Schmutz J."/>
            <person name="Schwarze F.W.M.R."/>
            <person name="vanKuyk P.A."/>
            <person name="Horton J.S."/>
            <person name="Grigoriev I.V."/>
            <person name="Woesten H.A.B."/>
        </authorList>
    </citation>
    <scope>NUCLEOTIDE SEQUENCE [LARGE SCALE GENOMIC DNA]</scope>
    <source>
        <strain evidence="11">H4-8 / FGSC 9210</strain>
    </source>
</reference>
<keyword evidence="7" id="KW-0175">Coiled coil</keyword>
<dbReference type="InParanoid" id="D8Q928"/>
<dbReference type="GO" id="GO:0031048">
    <property type="term" value="P:regulatory ncRNA-mediated heterochromatin formation"/>
    <property type="evidence" value="ECO:0007669"/>
    <property type="project" value="TreeGrafter"/>
</dbReference>
<evidence type="ECO:0000313" key="11">
    <source>
        <dbReference type="Proteomes" id="UP000007431"/>
    </source>
</evidence>
<sequence length="2029" mass="226111">MTPWLEIDRGSGFRCRYAHTATNVSEEDVARARSGTEPALSNEELARLGIGGIDLLYGVDGSWLPPVQTNGVLRKYFTDDYRFHSAMFIYPFVNCLANVNTQNPLWSAEDRQVFILDFARVPGNGILRIGDVIRWPQVSTQSSFAQKQLILSFQRAYLPLLRSTVHTSVNALYGVLLDNFDAFAKTVETCMEKMISARSFKDRFGSNQTKPPQGHQIFATLTTVLFECLSRFKAAPVEHPGLLTLVHKLDRWMETWSTGVTASPPTFDDAFANNSAAARDHIIAHIRGKLTRLVLVAKREQAKLDASQKPSDASTQRVVDAYRDEGLSAALHTTWVPPGGRHDNDHEDIGQIRVAPTHDELLCTQAPCLPANIYGAPHHLPVGTMDRHLDIGFRLLREELTAPIRSSTQLSGILENRGGKYRGANDELDSVLFNVYTGVKFETLTPDRRGLAVKLNFDTPPGPARNPRPAQRATYWQTNSGKRLMQGSLIALAWKEGGEVAVHLGLIGSTVKEISDAAQRSADRISVKIHFFDSDLQFRILNVLKLGDNTRDGLKLLIEAPVMYEAVRPFLEALKTVEPTEIPFGEYIVHHPAGHFKNVVVPPPNYARAPGFRFNLSSLFKEGDDEHLELDATDKGSVALCRRELRRSRLDPSQADAVVDTLTREVALVQGPPGTGKSFTGVELLRVLLAAQAKPILLIAFTNHALDHLLSSALDAGFTKKIIRLGSRSADERISKYSIETLELVAGQSRLDRVSNRFYHELKDVEKEIEQLMRNFLSTEVSSQEKQQHLSLMYPEHNEFLGTPPAWINTIRKQHEADEEEGYTRVRRGGPVGALDNSIYAYWSEGRDLDYIRDANEPADVPALSSLHQQRPQDPSANRFSILARPTEDRGDDNDDDEQDGARNEDDDSASDSDDESDVDDLTDLFRIDWAAGMPTAQDPANRPWDASSVGSVVAESVADPATPRATTPQPHADNRPAQVNEEGVPQDELEGSTAPSDIPISERPVEVLLEDADMWSMSMQERMRLDDFWTAEIRKTRIDSHLESFTALQQRHADILKRYQEGKDENAGAAKLTSLLHGLGPRVMVVEEAGQVLETHVIGSLVPSVQHLILIGDPLQLRPTLNNFALSMDNKRGRELFRFDMSLMERLAKAGFPMSQINVQRRMRPQISNLVRHRLYPALVDNDRVKDYDDVHGMAKNVSMIKDSVLYLLRQGCYSQDGDIVVLCMYLGQLVKLRDALSREVVVVIDERDARDIATHEDVDEDELEQSNAAAREVQVSKQVRLRTVDNFQGEEAKIVILSTVRNAGSVDEVTGARRSTKIGFLKEGLYILGNAPQLALRSPMWADVIQQLEQDGCVGPGIPVACHRHPHNVTLVSDPGQLRQLAPDGFLAATYAPTSYLMNDLESVMCEVIVEKDLPSCEHSASMPCSWDAEAHICTKPCDGTMGTCAHKACPVPCGSVCIRLPCDEPCRNEMPCGHQCPSVCGEDCFKQLCLECASDEQKKDVADMIMYRTLADLDPSAGTLDELIITNPKCGHAFTVETLDGALHLSYFYERDDESGSWKALKVAGDEKPPLPVCPTCRAPITSPRYSRATRSAQLDVQEKKVVSRMSDQLSRIQSGIERLAIDAMKGRFAMLVGRLTVGGKEKNIKARKTATKARNSVLNQQRETPTPFDFILPTNKKFFDINQLSANSWKKEVQPLFTIYRDAFQLASTRSAHTSAWEASFAYLYQAEMELAVSDPAHAPRRPAEYAMRMARMKVGQPEPLADRRFIVEAIWATLQLRFQLASLAIAWLEECVKAGPRIPADERREWDVYIRFLLASAEKDTHIAFAIAKKTGSRKQMTRSILLRLRSHLEIFRANIQLSNLSGASVGAEERGKRAEKAQEMRSAAQGLAKETAQEHLQVLPQDRGEWLSVNFETAAAMIVDEWEKLERSLRMDTFYQPLSMDEQTAIVRAFNFTHTGHWYNCPNGHTFVIDDCGGANQVSRCPECGAIIGGTAHNLTAGNASAAEYENILRQQGAQNSPWPWAQ</sequence>
<feature type="compositionally biased region" description="Low complexity" evidence="8">
    <location>
        <begin position="947"/>
        <end position="959"/>
    </location>
</feature>
<dbReference type="VEuPathDB" id="FungiDB:SCHCODRAFT_02632269"/>
<dbReference type="Pfam" id="PF20173">
    <property type="entry name" value="ZnF_RZ-type"/>
    <property type="match status" value="1"/>
</dbReference>
<evidence type="ECO:0000256" key="2">
    <source>
        <dbReference type="ARBA" id="ARBA00022490"/>
    </source>
</evidence>
<feature type="compositionally biased region" description="Polar residues" evidence="8">
    <location>
        <begin position="866"/>
        <end position="879"/>
    </location>
</feature>
<dbReference type="Proteomes" id="UP000007431">
    <property type="component" value="Unassembled WGS sequence"/>
</dbReference>
<dbReference type="PROSITE" id="PS51981">
    <property type="entry name" value="ZF_RZ"/>
    <property type="match status" value="1"/>
</dbReference>
<evidence type="ECO:0000256" key="7">
    <source>
        <dbReference type="SAM" id="Coils"/>
    </source>
</evidence>
<dbReference type="EMBL" id="GL377308">
    <property type="protein sequence ID" value="EFI95577.1"/>
    <property type="molecule type" value="Genomic_DNA"/>
</dbReference>